<keyword evidence="2" id="KW-0805">Transcription regulation</keyword>
<name>A0A820ZSE7_9BILA</name>
<dbReference type="PANTHER" id="PTHR10649">
    <property type="entry name" value="ARYL HYDROCARBON RECEPTOR"/>
    <property type="match status" value="1"/>
</dbReference>
<dbReference type="GO" id="GO:0000976">
    <property type="term" value="F:transcription cis-regulatory region binding"/>
    <property type="evidence" value="ECO:0007669"/>
    <property type="project" value="TreeGrafter"/>
</dbReference>
<comment type="caution">
    <text evidence="6">The sequence shown here is derived from an EMBL/GenBank/DDBJ whole genome shotgun (WGS) entry which is preliminary data.</text>
</comment>
<dbReference type="GO" id="GO:0034751">
    <property type="term" value="C:aryl hydrocarbon receptor complex"/>
    <property type="evidence" value="ECO:0007669"/>
    <property type="project" value="TreeGrafter"/>
</dbReference>
<evidence type="ECO:0000313" key="6">
    <source>
        <dbReference type="EMBL" id="CAF4564120.1"/>
    </source>
</evidence>
<dbReference type="AlphaFoldDB" id="A0A820ZSE7"/>
<gene>
    <name evidence="6" type="ORF">OVN521_LOCUS43770</name>
</gene>
<evidence type="ECO:0000313" key="7">
    <source>
        <dbReference type="Proteomes" id="UP000663866"/>
    </source>
</evidence>
<dbReference type="Gene3D" id="3.30.450.20">
    <property type="entry name" value="PAS domain"/>
    <property type="match status" value="1"/>
</dbReference>
<dbReference type="GO" id="GO:0005634">
    <property type="term" value="C:nucleus"/>
    <property type="evidence" value="ECO:0007669"/>
    <property type="project" value="UniProtKB-SubCell"/>
</dbReference>
<dbReference type="InterPro" id="IPR039091">
    <property type="entry name" value="AHR/AHRR"/>
</dbReference>
<dbReference type="GO" id="GO:0004879">
    <property type="term" value="F:nuclear receptor activity"/>
    <property type="evidence" value="ECO:0007669"/>
    <property type="project" value="TreeGrafter"/>
</dbReference>
<evidence type="ECO:0008006" key="8">
    <source>
        <dbReference type="Google" id="ProtNLM"/>
    </source>
</evidence>
<evidence type="ECO:0000256" key="5">
    <source>
        <dbReference type="ARBA" id="ARBA00023242"/>
    </source>
</evidence>
<evidence type="ECO:0000256" key="3">
    <source>
        <dbReference type="ARBA" id="ARBA00023125"/>
    </source>
</evidence>
<feature type="non-terminal residue" evidence="6">
    <location>
        <position position="100"/>
    </location>
</feature>
<comment type="subcellular location">
    <subcellularLocation>
        <location evidence="1">Nucleus</location>
    </subcellularLocation>
</comment>
<evidence type="ECO:0000256" key="4">
    <source>
        <dbReference type="ARBA" id="ARBA00023163"/>
    </source>
</evidence>
<keyword evidence="5" id="KW-0539">Nucleus</keyword>
<dbReference type="Proteomes" id="UP000663866">
    <property type="component" value="Unassembled WGS sequence"/>
</dbReference>
<accession>A0A820ZSE7</accession>
<evidence type="ECO:0000256" key="1">
    <source>
        <dbReference type="ARBA" id="ARBA00004123"/>
    </source>
</evidence>
<evidence type="ECO:0000256" key="2">
    <source>
        <dbReference type="ARBA" id="ARBA00023015"/>
    </source>
</evidence>
<keyword evidence="7" id="KW-1185">Reference proteome</keyword>
<organism evidence="6 7">
    <name type="scientific">Rotaria magnacalcarata</name>
    <dbReference type="NCBI Taxonomy" id="392030"/>
    <lineage>
        <taxon>Eukaryota</taxon>
        <taxon>Metazoa</taxon>
        <taxon>Spiralia</taxon>
        <taxon>Gnathifera</taxon>
        <taxon>Rotifera</taxon>
        <taxon>Eurotatoria</taxon>
        <taxon>Bdelloidea</taxon>
        <taxon>Philodinida</taxon>
        <taxon>Philodinidae</taxon>
        <taxon>Rotaria</taxon>
    </lineage>
</organism>
<reference evidence="6" key="1">
    <citation type="submission" date="2021-02" db="EMBL/GenBank/DDBJ databases">
        <authorList>
            <person name="Nowell W R."/>
        </authorList>
    </citation>
    <scope>NUCLEOTIDE SEQUENCE</scope>
</reference>
<protein>
    <recommendedName>
        <fullName evidence="8">Aryl hydrocarbon receptor</fullName>
    </recommendedName>
</protein>
<dbReference type="GO" id="GO:0006805">
    <property type="term" value="P:xenobiotic metabolic process"/>
    <property type="evidence" value="ECO:0007669"/>
    <property type="project" value="InterPro"/>
</dbReference>
<keyword evidence="3" id="KW-0238">DNA-binding</keyword>
<keyword evidence="4" id="KW-0804">Transcription</keyword>
<dbReference type="EMBL" id="CAJOBG010063885">
    <property type="protein sequence ID" value="CAF4564120.1"/>
    <property type="molecule type" value="Genomic_DNA"/>
</dbReference>
<sequence>SDILHQSAFELIHSEDRDEFKRHLQWNEKITNEHQNLTLEQILTNSEYEHLLQRTFTVRFRCLLDNTSGFVTLEIDGRIGILYGQKPSHTLDDHRSLALI</sequence>
<feature type="non-terminal residue" evidence="6">
    <location>
        <position position="1"/>
    </location>
</feature>
<proteinExistence type="predicted"/>
<dbReference type="PANTHER" id="PTHR10649:SF12">
    <property type="entry name" value="SPINELESS, ISOFORM C"/>
    <property type="match status" value="1"/>
</dbReference>